<gene>
    <name evidence="1" type="ORF">A1Q2_00109</name>
</gene>
<dbReference type="EMBL" id="AMBO01000062">
    <property type="protein sequence ID" value="EKD05619.1"/>
    <property type="molecule type" value="Genomic_DNA"/>
</dbReference>
<reference evidence="1 2" key="1">
    <citation type="journal article" date="2012" name="Eukaryot. Cell">
        <title>Genome sequence of the Trichosporon asahii environmental strain CBS 8904.</title>
        <authorList>
            <person name="Yang R.Y."/>
            <person name="Li H.T."/>
            <person name="Zhu H."/>
            <person name="Zhou G.P."/>
            <person name="Wang M."/>
            <person name="Wang L."/>
        </authorList>
    </citation>
    <scope>NUCLEOTIDE SEQUENCE [LARGE SCALE GENOMIC DNA]</scope>
    <source>
        <strain evidence="1 2">CBS 8904</strain>
    </source>
</reference>
<dbReference type="Proteomes" id="UP000006757">
    <property type="component" value="Unassembled WGS sequence"/>
</dbReference>
<dbReference type="HOGENOM" id="CLU_855777_0_0_1"/>
<comment type="caution">
    <text evidence="1">The sequence shown here is derived from an EMBL/GenBank/DDBJ whole genome shotgun (WGS) entry which is preliminary data.</text>
</comment>
<accession>K1WYA0</accession>
<sequence length="344" mass="38624">MIDIAYFPHVFDHIVDELYRTRTTETLLTLRPTSSTVQSMVDNKLATHLVVRGKSGVQIHTRYGHLQLPISNGRGPRAIPKVQTVDVHHFDHHAVCNFDASTGFSPCASEDAVAEYVRSVRPAIVRLFDSKSFTSDACGANTVVHFTEATPFFGAGVKVRLVPAARNVINIRHGDNIGLFEVLWGEGDTCRMCDPPSPLPPPVPEVVILFTPKDETTDAPPDNPDQKRGLLNSIVVSAISYLHDNPTARLVLVGAERWSRHWFQLWPVDTPPDPDLSIQSLWSHVFASYARMGWTCPPHYAQKGKCTSLDDEEIARLQERVEFVPEDIYRDRIGEETYRLYTVE</sequence>
<dbReference type="InParanoid" id="K1WYA0"/>
<keyword evidence="2" id="KW-1185">Reference proteome</keyword>
<evidence type="ECO:0000313" key="1">
    <source>
        <dbReference type="EMBL" id="EKD05619.1"/>
    </source>
</evidence>
<protein>
    <submittedName>
        <fullName evidence="1">Uncharacterized protein</fullName>
    </submittedName>
</protein>
<proteinExistence type="predicted"/>
<evidence type="ECO:0000313" key="2">
    <source>
        <dbReference type="Proteomes" id="UP000006757"/>
    </source>
</evidence>
<organism evidence="1 2">
    <name type="scientific">Trichosporon asahii var. asahii (strain CBS 8904)</name>
    <name type="common">Yeast</name>
    <dbReference type="NCBI Taxonomy" id="1220162"/>
    <lineage>
        <taxon>Eukaryota</taxon>
        <taxon>Fungi</taxon>
        <taxon>Dikarya</taxon>
        <taxon>Basidiomycota</taxon>
        <taxon>Agaricomycotina</taxon>
        <taxon>Tremellomycetes</taxon>
        <taxon>Trichosporonales</taxon>
        <taxon>Trichosporonaceae</taxon>
        <taxon>Trichosporon</taxon>
    </lineage>
</organism>
<name>K1WYA0_TRIAC</name>
<dbReference type="AlphaFoldDB" id="K1WYA0"/>